<dbReference type="SUPFAM" id="SSF56349">
    <property type="entry name" value="DNA breaking-rejoining enzymes"/>
    <property type="match status" value="1"/>
</dbReference>
<dbReference type="Gene3D" id="1.10.443.10">
    <property type="entry name" value="Intergrase catalytic core"/>
    <property type="match status" value="1"/>
</dbReference>
<dbReference type="GO" id="GO:0016301">
    <property type="term" value="F:kinase activity"/>
    <property type="evidence" value="ECO:0007669"/>
    <property type="project" value="UniProtKB-KW"/>
</dbReference>
<keyword evidence="1" id="KW-0418">Kinase</keyword>
<dbReference type="Proteomes" id="UP001152795">
    <property type="component" value="Unassembled WGS sequence"/>
</dbReference>
<dbReference type="EMBL" id="CACRXK020004446">
    <property type="protein sequence ID" value="CAB4002779.1"/>
    <property type="molecule type" value="Genomic_DNA"/>
</dbReference>
<keyword evidence="2" id="KW-1185">Reference proteome</keyword>
<proteinExistence type="predicted"/>
<dbReference type="PROSITE" id="PS51898">
    <property type="entry name" value="TYR_RECOMBINASE"/>
    <property type="match status" value="1"/>
</dbReference>
<dbReference type="Pfam" id="PF00589">
    <property type="entry name" value="Phage_integrase"/>
    <property type="match status" value="1"/>
</dbReference>
<dbReference type="GO" id="GO:0015074">
    <property type="term" value="P:DNA integration"/>
    <property type="evidence" value="ECO:0007669"/>
    <property type="project" value="InterPro"/>
</dbReference>
<dbReference type="GO" id="GO:0006310">
    <property type="term" value="P:DNA recombination"/>
    <property type="evidence" value="ECO:0007669"/>
    <property type="project" value="InterPro"/>
</dbReference>
<dbReference type="AlphaFoldDB" id="A0A7D9ID34"/>
<evidence type="ECO:0000313" key="2">
    <source>
        <dbReference type="Proteomes" id="UP001152795"/>
    </source>
</evidence>
<name>A0A7D9ID34_PARCT</name>
<reference evidence="1" key="1">
    <citation type="submission" date="2020-04" db="EMBL/GenBank/DDBJ databases">
        <authorList>
            <person name="Alioto T."/>
            <person name="Alioto T."/>
            <person name="Gomez Garrido J."/>
        </authorList>
    </citation>
    <scope>NUCLEOTIDE SEQUENCE</scope>
    <source>
        <strain evidence="1">A484AB</strain>
    </source>
</reference>
<dbReference type="PANTHER" id="PTHR35617:SF3">
    <property type="entry name" value="CORE-BINDING (CB) DOMAIN-CONTAINING PROTEIN"/>
    <property type="match status" value="1"/>
</dbReference>
<evidence type="ECO:0000313" key="1">
    <source>
        <dbReference type="EMBL" id="CAB4002779.1"/>
    </source>
</evidence>
<dbReference type="OrthoDB" id="7699712at2759"/>
<gene>
    <name evidence="1" type="ORF">PACLA_8A017666</name>
</gene>
<dbReference type="GO" id="GO:0003677">
    <property type="term" value="F:DNA binding"/>
    <property type="evidence" value="ECO:0007669"/>
    <property type="project" value="InterPro"/>
</dbReference>
<comment type="caution">
    <text evidence="1">The sequence shown here is derived from an EMBL/GenBank/DDBJ whole genome shotgun (WGS) entry which is preliminary data.</text>
</comment>
<dbReference type="InterPro" id="IPR013762">
    <property type="entry name" value="Integrase-like_cat_sf"/>
</dbReference>
<keyword evidence="1" id="KW-0808">Transferase</keyword>
<protein>
    <submittedName>
        <fullName evidence="1">Tyrosine- kinase Tec</fullName>
    </submittedName>
</protein>
<sequence>MGTSHNDTCNSIALEICEFCMQNQIRLTATHLPGSCNVVAGRESRTLYKDAELNKQFKNYCSYWPDPEASHIDAFLIFWEKLNFYGFPPFSCLLKTLRKIIQERAKGIIVIPNWPTQDCFQQGLSYTSINTARSALSALLHRKDNTIPFGQLPLVKRFMKGIFELCPSFPRYEAVWDVNKVFDYFRQKCNVSDLSLKELSERLTTLLLLLSGQRSQTIHLLSIASMELSPTRCVFQVKEKVKQSRVGYHIAPIVYEEYPKEPALCILMHIKEYIKRTQKLRDPELSQLLISYVKPNKPVSRETIARWCKNVLKSAGIDTKRFSCHSTRAVSTSLAAEKSGDIDKIISSVGWSNAKTFQTFYKKPVEQTFNLGTIILNSLN</sequence>
<dbReference type="PANTHER" id="PTHR35617">
    <property type="entry name" value="PHAGE_INTEGRASE DOMAIN-CONTAINING PROTEIN"/>
    <property type="match status" value="1"/>
</dbReference>
<dbReference type="InterPro" id="IPR011010">
    <property type="entry name" value="DNA_brk_join_enz"/>
</dbReference>
<dbReference type="InterPro" id="IPR002104">
    <property type="entry name" value="Integrase_catalytic"/>
</dbReference>
<accession>A0A7D9ID34</accession>
<organism evidence="1 2">
    <name type="scientific">Paramuricea clavata</name>
    <name type="common">Red gorgonian</name>
    <name type="synonym">Violescent sea-whip</name>
    <dbReference type="NCBI Taxonomy" id="317549"/>
    <lineage>
        <taxon>Eukaryota</taxon>
        <taxon>Metazoa</taxon>
        <taxon>Cnidaria</taxon>
        <taxon>Anthozoa</taxon>
        <taxon>Octocorallia</taxon>
        <taxon>Malacalcyonacea</taxon>
        <taxon>Plexauridae</taxon>
        <taxon>Paramuricea</taxon>
    </lineage>
</organism>